<feature type="transmembrane region" description="Helical" evidence="2">
    <location>
        <begin position="50"/>
        <end position="70"/>
    </location>
</feature>
<name>A0A6C0AQF5_9ZZZZ</name>
<dbReference type="EMBL" id="MN740762">
    <property type="protein sequence ID" value="QHS82097.1"/>
    <property type="molecule type" value="Genomic_DNA"/>
</dbReference>
<keyword evidence="2" id="KW-0812">Transmembrane</keyword>
<evidence type="ECO:0000313" key="3">
    <source>
        <dbReference type="EMBL" id="QHS82097.1"/>
    </source>
</evidence>
<keyword evidence="2" id="KW-1133">Transmembrane helix</keyword>
<protein>
    <submittedName>
        <fullName evidence="3">Uncharacterized protein</fullName>
    </submittedName>
</protein>
<proteinExistence type="predicted"/>
<evidence type="ECO:0000256" key="1">
    <source>
        <dbReference type="SAM" id="MobiDB-lite"/>
    </source>
</evidence>
<dbReference type="AlphaFoldDB" id="A0A6C0AQF5"/>
<feature type="region of interest" description="Disordered" evidence="1">
    <location>
        <begin position="162"/>
        <end position="183"/>
    </location>
</feature>
<organism evidence="3">
    <name type="scientific">viral metagenome</name>
    <dbReference type="NCBI Taxonomy" id="1070528"/>
    <lineage>
        <taxon>unclassified sequences</taxon>
        <taxon>metagenomes</taxon>
        <taxon>organismal metagenomes</taxon>
    </lineage>
</organism>
<accession>A0A6C0AQF5</accession>
<reference evidence="3" key="1">
    <citation type="journal article" date="2020" name="Nature">
        <title>Giant virus diversity and host interactions through global metagenomics.</title>
        <authorList>
            <person name="Schulz F."/>
            <person name="Roux S."/>
            <person name="Paez-Espino D."/>
            <person name="Jungbluth S."/>
            <person name="Walsh D.A."/>
            <person name="Denef V.J."/>
            <person name="McMahon K.D."/>
            <person name="Konstantinidis K.T."/>
            <person name="Eloe-Fadrosh E.A."/>
            <person name="Kyrpides N.C."/>
            <person name="Woyke T."/>
        </authorList>
    </citation>
    <scope>NUCLEOTIDE SEQUENCE</scope>
    <source>
        <strain evidence="3">GVMAG-S-1101165-79</strain>
    </source>
</reference>
<sequence>MDNTKYLTQSILQSGEPSVPSASLDTSSLYSSESSSEGFFDFFKNISPTTWLIIVLILAFLGFNIFIYLAKGTQDISNFFGPFLQKIFGSTFAVAGQTIDVAAEGSKAVVSGTAGAINTGLTALQDITPNKAPSSVGGVPVVKQNSSQVDNNTLNRALNTSQVQQAPTSNDPQSDHADSSIQGGGKSGWCYIGIDRGFRSCSQVNDTDICMSGDIFPTQEICVNPQLRP</sequence>
<feature type="compositionally biased region" description="Polar residues" evidence="1">
    <location>
        <begin position="162"/>
        <end position="172"/>
    </location>
</feature>
<keyword evidence="2" id="KW-0472">Membrane</keyword>
<evidence type="ECO:0000256" key="2">
    <source>
        <dbReference type="SAM" id="Phobius"/>
    </source>
</evidence>